<dbReference type="EMBL" id="CAJVPS010019057">
    <property type="protein sequence ID" value="CAG8699578.1"/>
    <property type="molecule type" value="Genomic_DNA"/>
</dbReference>
<proteinExistence type="predicted"/>
<reference evidence="2" key="1">
    <citation type="submission" date="2021-06" db="EMBL/GenBank/DDBJ databases">
        <authorList>
            <person name="Kallberg Y."/>
            <person name="Tangrot J."/>
            <person name="Rosling A."/>
        </authorList>
    </citation>
    <scope>NUCLEOTIDE SEQUENCE</scope>
    <source>
        <strain evidence="2">FL130A</strain>
    </source>
</reference>
<sequence>CQENENMSSDMFERLMRERREEEGSFVSKKGVDQRWYWGIHLKKQITKLKKEKKNIKKKVDEKEVEKEDNIEGVIEIEADSSITIRDSSKEDEEKILDLDFDDEDWVDWPVFVLDDNDRGEGSSK</sequence>
<keyword evidence="1" id="KW-0175">Coiled coil</keyword>
<comment type="caution">
    <text evidence="2">The sequence shown here is derived from an EMBL/GenBank/DDBJ whole genome shotgun (WGS) entry which is preliminary data.</text>
</comment>
<evidence type="ECO:0000313" key="3">
    <source>
        <dbReference type="Proteomes" id="UP000789508"/>
    </source>
</evidence>
<feature type="non-terminal residue" evidence="2">
    <location>
        <position position="1"/>
    </location>
</feature>
<evidence type="ECO:0000313" key="2">
    <source>
        <dbReference type="EMBL" id="CAG8699578.1"/>
    </source>
</evidence>
<feature type="non-terminal residue" evidence="2">
    <location>
        <position position="125"/>
    </location>
</feature>
<gene>
    <name evidence="2" type="ORF">ALEPTO_LOCUS11518</name>
</gene>
<dbReference type="Proteomes" id="UP000789508">
    <property type="component" value="Unassembled WGS sequence"/>
</dbReference>
<keyword evidence="3" id="KW-1185">Reference proteome</keyword>
<name>A0A9N9N425_9GLOM</name>
<accession>A0A9N9N425</accession>
<feature type="coiled-coil region" evidence="1">
    <location>
        <begin position="42"/>
        <end position="69"/>
    </location>
</feature>
<organism evidence="2 3">
    <name type="scientific">Ambispora leptoticha</name>
    <dbReference type="NCBI Taxonomy" id="144679"/>
    <lineage>
        <taxon>Eukaryota</taxon>
        <taxon>Fungi</taxon>
        <taxon>Fungi incertae sedis</taxon>
        <taxon>Mucoromycota</taxon>
        <taxon>Glomeromycotina</taxon>
        <taxon>Glomeromycetes</taxon>
        <taxon>Archaeosporales</taxon>
        <taxon>Ambisporaceae</taxon>
        <taxon>Ambispora</taxon>
    </lineage>
</organism>
<evidence type="ECO:0000256" key="1">
    <source>
        <dbReference type="SAM" id="Coils"/>
    </source>
</evidence>
<dbReference type="AlphaFoldDB" id="A0A9N9N425"/>
<protein>
    <submittedName>
        <fullName evidence="2">9243_t:CDS:1</fullName>
    </submittedName>
</protein>